<accession>C1DLS0</accession>
<dbReference type="AlphaFoldDB" id="C1DLS0"/>
<dbReference type="EnsemblBacteria" id="ACO77018">
    <property type="protein sequence ID" value="ACO77018"/>
    <property type="gene ID" value="Avin_07720"/>
</dbReference>
<dbReference type="HOGENOM" id="CLU_2165779_0_0_6"/>
<reference evidence="2 3" key="1">
    <citation type="journal article" date="2009" name="J. Bacteriol.">
        <title>Genome sequence of Azotobacter vinelandii, an obligate aerobe specialized to support diverse anaerobic metabolic processes.</title>
        <authorList>
            <person name="Setubal J.C."/>
            <person name="dos Santos P."/>
            <person name="Goldman B.S."/>
            <person name="Ertesvag H."/>
            <person name="Espin G."/>
            <person name="Rubio L.M."/>
            <person name="Valla S."/>
            <person name="Almeida N.F."/>
            <person name="Balasubramanian D."/>
            <person name="Cromes L."/>
            <person name="Curatti L."/>
            <person name="Du Z."/>
            <person name="Godsy E."/>
            <person name="Goodner B."/>
            <person name="Hellner-Burris K."/>
            <person name="Hernandez J.A."/>
            <person name="Houmiel K."/>
            <person name="Imperial J."/>
            <person name="Kennedy C."/>
            <person name="Larson T.J."/>
            <person name="Latreille P."/>
            <person name="Ligon L.S."/>
            <person name="Lu J."/>
            <person name="Maerk M."/>
            <person name="Miller N.M."/>
            <person name="Norton S."/>
            <person name="O'Carroll I.P."/>
            <person name="Paulsen I."/>
            <person name="Raulfs E.C."/>
            <person name="Roemer R."/>
            <person name="Rosser J."/>
            <person name="Segura D."/>
            <person name="Slater S."/>
            <person name="Stricklin S.L."/>
            <person name="Studholme D.J."/>
            <person name="Sun J."/>
            <person name="Viana C.J."/>
            <person name="Wallin E."/>
            <person name="Wang B."/>
            <person name="Wheeler C."/>
            <person name="Zhu H."/>
            <person name="Dean D.R."/>
            <person name="Dixon R."/>
            <person name="Wood D."/>
        </authorList>
    </citation>
    <scope>NUCLEOTIDE SEQUENCE [LARGE SCALE GENOMIC DNA]</scope>
    <source>
        <strain evidence="3">DJ / ATCC BAA-1303</strain>
    </source>
</reference>
<evidence type="ECO:0000313" key="2">
    <source>
        <dbReference type="EMBL" id="ACO77018.1"/>
    </source>
</evidence>
<feature type="compositionally biased region" description="Low complexity" evidence="1">
    <location>
        <begin position="92"/>
        <end position="104"/>
    </location>
</feature>
<dbReference type="Proteomes" id="UP000002424">
    <property type="component" value="Chromosome"/>
</dbReference>
<sequence>MRRPPSTPGKPPVPIHFTVFPRTFLPGTPEAASAPGWKTCSQVYPQAFPQSSGKYPHDFQALSHHSHQIPHLEQIRWYAAGVPASHFPHPRALSSSGSSTAAHGAARRCG</sequence>
<proteinExistence type="predicted"/>
<feature type="region of interest" description="Disordered" evidence="1">
    <location>
        <begin position="89"/>
        <end position="110"/>
    </location>
</feature>
<keyword evidence="3" id="KW-1185">Reference proteome</keyword>
<evidence type="ECO:0000313" key="3">
    <source>
        <dbReference type="Proteomes" id="UP000002424"/>
    </source>
</evidence>
<protein>
    <submittedName>
        <fullName evidence="2">Uncharacterized protein</fullName>
    </submittedName>
</protein>
<dbReference type="KEGG" id="avn:Avin_07720"/>
<evidence type="ECO:0000256" key="1">
    <source>
        <dbReference type="SAM" id="MobiDB-lite"/>
    </source>
</evidence>
<organism evidence="2 3">
    <name type="scientific">Azotobacter vinelandii (strain DJ / ATCC BAA-1303)</name>
    <dbReference type="NCBI Taxonomy" id="322710"/>
    <lineage>
        <taxon>Bacteria</taxon>
        <taxon>Pseudomonadati</taxon>
        <taxon>Pseudomonadota</taxon>
        <taxon>Gammaproteobacteria</taxon>
        <taxon>Pseudomonadales</taxon>
        <taxon>Pseudomonadaceae</taxon>
        <taxon>Azotobacter</taxon>
    </lineage>
</organism>
<gene>
    <name evidence="2" type="ordered locus">Avin_07720</name>
</gene>
<dbReference type="STRING" id="322710.Avin_07720"/>
<name>C1DLS0_AZOVD</name>
<dbReference type="EMBL" id="CP001157">
    <property type="protein sequence ID" value="ACO77018.1"/>
    <property type="molecule type" value="Genomic_DNA"/>
</dbReference>